<evidence type="ECO:0000313" key="1">
    <source>
        <dbReference type="EMBL" id="QHS87653.1"/>
    </source>
</evidence>
<organism evidence="1">
    <name type="scientific">viral metagenome</name>
    <dbReference type="NCBI Taxonomy" id="1070528"/>
    <lineage>
        <taxon>unclassified sequences</taxon>
        <taxon>metagenomes</taxon>
        <taxon>organismal metagenomes</taxon>
    </lineage>
</organism>
<dbReference type="EMBL" id="MN739084">
    <property type="protein sequence ID" value="QHS87653.1"/>
    <property type="molecule type" value="Genomic_DNA"/>
</dbReference>
<name>A0A6C0B848_9ZZZZ</name>
<proteinExistence type="predicted"/>
<dbReference type="AlphaFoldDB" id="A0A6C0B848"/>
<protein>
    <submittedName>
        <fullName evidence="1">Uncharacterized protein</fullName>
    </submittedName>
</protein>
<sequence length="38" mass="4237">MVNTELSKAPPAIVIPNMVPWTIEYIVKNEIITNGNIL</sequence>
<reference evidence="1" key="1">
    <citation type="journal article" date="2020" name="Nature">
        <title>Giant virus diversity and host interactions through global metagenomics.</title>
        <authorList>
            <person name="Schulz F."/>
            <person name="Roux S."/>
            <person name="Paez-Espino D."/>
            <person name="Jungbluth S."/>
            <person name="Walsh D.A."/>
            <person name="Denef V.J."/>
            <person name="McMahon K.D."/>
            <person name="Konstantinidis K.T."/>
            <person name="Eloe-Fadrosh E.A."/>
            <person name="Kyrpides N.C."/>
            <person name="Woyke T."/>
        </authorList>
    </citation>
    <scope>NUCLEOTIDE SEQUENCE</scope>
    <source>
        <strain evidence="1">GVMAG-M-3300010157-4</strain>
    </source>
</reference>
<accession>A0A6C0B848</accession>